<keyword evidence="3" id="KW-1185">Reference proteome</keyword>
<evidence type="ECO:0000313" key="3">
    <source>
        <dbReference type="Proteomes" id="UP001357223"/>
    </source>
</evidence>
<evidence type="ECO:0000313" key="2">
    <source>
        <dbReference type="EMBL" id="WVX81478.1"/>
    </source>
</evidence>
<protein>
    <submittedName>
        <fullName evidence="2">Two-component system regulatory protein YycI</fullName>
    </submittedName>
</protein>
<dbReference type="Gene3D" id="2.40.128.690">
    <property type="entry name" value="YycH protein, domain 3-like"/>
    <property type="match status" value="1"/>
</dbReference>
<gene>
    <name evidence="2" type="primary">yycI</name>
    <name evidence="2" type="ORF">R4Z09_30800</name>
</gene>
<organism evidence="2 3">
    <name type="scientific">Niallia oryzisoli</name>
    <dbReference type="NCBI Taxonomy" id="1737571"/>
    <lineage>
        <taxon>Bacteria</taxon>
        <taxon>Bacillati</taxon>
        <taxon>Bacillota</taxon>
        <taxon>Bacilli</taxon>
        <taxon>Bacillales</taxon>
        <taxon>Bacillaceae</taxon>
        <taxon>Niallia</taxon>
    </lineage>
</organism>
<proteinExistence type="predicted"/>
<name>A0ABZ2CD87_9BACI</name>
<feature type="domain" description="Regulatory protein YycH-like" evidence="1">
    <location>
        <begin position="39"/>
        <end position="255"/>
    </location>
</feature>
<dbReference type="Proteomes" id="UP001357223">
    <property type="component" value="Chromosome"/>
</dbReference>
<dbReference type="Pfam" id="PF09648">
    <property type="entry name" value="YycI"/>
    <property type="match status" value="1"/>
</dbReference>
<sequence length="269" mass="31355">MDWSKIKTIFIISFLILDIYLMYEFFKIWDASQYEVVKRENEASIEKRLMADEIDYVPLPKGYVEDQYLKAKPKVFKDEDKEKDLLSGQKITIKDGTTLESTLNEPLKVSDKFGPSELNSFIKNHILYGEDYRFWEKNKDGTMIIYAQNYEGKTLFENVKGKLIFYINEDNEITGYKQTYLEEIEKLAKSEKIIQPIKAIEALYNTNKLLKPKSSITEVELGYYTLVDVSESAQVLNPAWCFTVDNKEKLFVSAFDGEIVELKDKKAVE</sequence>
<dbReference type="EMBL" id="CP137640">
    <property type="protein sequence ID" value="WVX81478.1"/>
    <property type="molecule type" value="Genomic_DNA"/>
</dbReference>
<dbReference type="InterPro" id="IPR018604">
    <property type="entry name" value="YycI-like"/>
</dbReference>
<evidence type="ECO:0000259" key="1">
    <source>
        <dbReference type="Pfam" id="PF09648"/>
    </source>
</evidence>
<reference evidence="2 3" key="1">
    <citation type="submission" date="2023-10" db="EMBL/GenBank/DDBJ databases">
        <title>Niallia locisalis sp.nov. isolated from a salt pond sample.</title>
        <authorList>
            <person name="Li X.-J."/>
            <person name="Dong L."/>
        </authorList>
    </citation>
    <scope>NUCLEOTIDE SEQUENCE [LARGE SCALE GENOMIC DNA]</scope>
    <source>
        <strain evidence="2 3">DSM 29761</strain>
    </source>
</reference>
<accession>A0ABZ2CD87</accession>
<dbReference type="RefSeq" id="WP_338450406.1">
    <property type="nucleotide sequence ID" value="NZ_CP137640.1"/>
</dbReference>